<dbReference type="PRINTS" id="PR00032">
    <property type="entry name" value="HTHARAC"/>
</dbReference>
<dbReference type="PROSITE" id="PS01124">
    <property type="entry name" value="HTH_ARAC_FAMILY_2"/>
    <property type="match status" value="1"/>
</dbReference>
<dbReference type="PROSITE" id="PS00041">
    <property type="entry name" value="HTH_ARAC_FAMILY_1"/>
    <property type="match status" value="1"/>
</dbReference>
<dbReference type="SUPFAM" id="SSF46689">
    <property type="entry name" value="Homeodomain-like"/>
    <property type="match status" value="2"/>
</dbReference>
<comment type="caution">
    <text evidence="5">The sequence shown here is derived from an EMBL/GenBank/DDBJ whole genome shotgun (WGS) entry which is preliminary data.</text>
</comment>
<organism evidence="5 6">
    <name type="scientific">Larsenimonas rhizosphaerae</name>
    <dbReference type="NCBI Taxonomy" id="2944682"/>
    <lineage>
        <taxon>Bacteria</taxon>
        <taxon>Pseudomonadati</taxon>
        <taxon>Pseudomonadota</taxon>
        <taxon>Gammaproteobacteria</taxon>
        <taxon>Oceanospirillales</taxon>
        <taxon>Halomonadaceae</taxon>
        <taxon>Larsenimonas</taxon>
    </lineage>
</organism>
<keyword evidence="2" id="KW-0238">DNA-binding</keyword>
<dbReference type="EMBL" id="JAPIVE010000001">
    <property type="protein sequence ID" value="MCX2522775.1"/>
    <property type="molecule type" value="Genomic_DNA"/>
</dbReference>
<keyword evidence="1" id="KW-0805">Transcription regulation</keyword>
<sequence length="306" mass="34135">MNVRLEDSRPFSQQKALCGMLTSAAGERLGRLETAVPGLYINRQTAPTSPDYLLQTPAFNLMAQGRKTLWAGGVAYSYDPGHYLLASMDIPVLAHVAEASPEAPYLGIRLDIDTALVDDILRDMAALPMHAAKGPDRALSVEPLGPVLLDAICRLAGLLETPEDIPMLAPLYQRELYYRLIQEGQLGWLGRTMQKEHPMPRVARAIALIRRQYDRPLVMGALAAEVHMSVSSLHHHFKAATHMTPLQYQKQLRLCEARYRLWHGPDSVTTIARALGYESASQFSREYRRQFGLSPRQERRGSVAPA</sequence>
<dbReference type="GO" id="GO:0043565">
    <property type="term" value="F:sequence-specific DNA binding"/>
    <property type="evidence" value="ECO:0007669"/>
    <property type="project" value="InterPro"/>
</dbReference>
<dbReference type="Proteomes" id="UP001165678">
    <property type="component" value="Unassembled WGS sequence"/>
</dbReference>
<evidence type="ECO:0000256" key="3">
    <source>
        <dbReference type="ARBA" id="ARBA00023163"/>
    </source>
</evidence>
<keyword evidence="3" id="KW-0804">Transcription</keyword>
<dbReference type="Pfam" id="PF06719">
    <property type="entry name" value="AraC_N"/>
    <property type="match status" value="1"/>
</dbReference>
<dbReference type="Pfam" id="PF12833">
    <property type="entry name" value="HTH_18"/>
    <property type="match status" value="1"/>
</dbReference>
<dbReference type="InterPro" id="IPR009057">
    <property type="entry name" value="Homeodomain-like_sf"/>
</dbReference>
<evidence type="ECO:0000256" key="2">
    <source>
        <dbReference type="ARBA" id="ARBA00023125"/>
    </source>
</evidence>
<dbReference type="Gene3D" id="1.10.10.60">
    <property type="entry name" value="Homeodomain-like"/>
    <property type="match status" value="2"/>
</dbReference>
<dbReference type="InterPro" id="IPR009594">
    <property type="entry name" value="Tscrpt_reg_HTH_AraC_N"/>
</dbReference>
<feature type="domain" description="HTH araC/xylS-type" evidence="4">
    <location>
        <begin position="203"/>
        <end position="301"/>
    </location>
</feature>
<dbReference type="PANTHER" id="PTHR43436:SF1">
    <property type="entry name" value="TRANSCRIPTIONAL REGULATORY PROTEIN"/>
    <property type="match status" value="1"/>
</dbReference>
<dbReference type="InterPro" id="IPR020449">
    <property type="entry name" value="Tscrpt_reg_AraC-type_HTH"/>
</dbReference>
<evidence type="ECO:0000259" key="4">
    <source>
        <dbReference type="PROSITE" id="PS01124"/>
    </source>
</evidence>
<dbReference type="SMART" id="SM00342">
    <property type="entry name" value="HTH_ARAC"/>
    <property type="match status" value="1"/>
</dbReference>
<dbReference type="InterPro" id="IPR018062">
    <property type="entry name" value="HTH_AraC-typ_CS"/>
</dbReference>
<dbReference type="RefSeq" id="WP_265895260.1">
    <property type="nucleotide sequence ID" value="NZ_JAPIVE010000001.1"/>
</dbReference>
<evidence type="ECO:0000313" key="6">
    <source>
        <dbReference type="Proteomes" id="UP001165678"/>
    </source>
</evidence>
<dbReference type="AlphaFoldDB" id="A0AA41ZE27"/>
<proteinExistence type="predicted"/>
<name>A0AA41ZE27_9GAMM</name>
<protein>
    <submittedName>
        <fullName evidence="5">AraC family transcriptional regulator</fullName>
    </submittedName>
</protein>
<accession>A0AA41ZE27</accession>
<gene>
    <name evidence="5" type="ORF">OQ287_00785</name>
</gene>
<dbReference type="GO" id="GO:0003700">
    <property type="term" value="F:DNA-binding transcription factor activity"/>
    <property type="evidence" value="ECO:0007669"/>
    <property type="project" value="InterPro"/>
</dbReference>
<reference evidence="5" key="1">
    <citation type="submission" date="2022-11" db="EMBL/GenBank/DDBJ databases">
        <title>Larsenimonas rhizosphaerae sp. nov., isolated from a tidal mudflat.</title>
        <authorList>
            <person name="Lee S.D."/>
            <person name="Kim I.S."/>
        </authorList>
    </citation>
    <scope>NUCLEOTIDE SEQUENCE</scope>
    <source>
        <strain evidence="5">GH2-1</strain>
    </source>
</reference>
<dbReference type="InterPro" id="IPR018060">
    <property type="entry name" value="HTH_AraC"/>
</dbReference>
<dbReference type="PANTHER" id="PTHR43436">
    <property type="entry name" value="ARAC-FAMILY TRANSCRIPTIONAL REGULATOR"/>
    <property type="match status" value="1"/>
</dbReference>
<evidence type="ECO:0000313" key="5">
    <source>
        <dbReference type="EMBL" id="MCX2522775.1"/>
    </source>
</evidence>
<keyword evidence="6" id="KW-1185">Reference proteome</keyword>
<evidence type="ECO:0000256" key="1">
    <source>
        <dbReference type="ARBA" id="ARBA00023015"/>
    </source>
</evidence>